<keyword evidence="2" id="KW-0472">Membrane</keyword>
<organism evidence="3 4">
    <name type="scientific">Lysinibacter cavernae</name>
    <dbReference type="NCBI Taxonomy" id="1640652"/>
    <lineage>
        <taxon>Bacteria</taxon>
        <taxon>Bacillati</taxon>
        <taxon>Actinomycetota</taxon>
        <taxon>Actinomycetes</taxon>
        <taxon>Micrococcales</taxon>
        <taxon>Microbacteriaceae</taxon>
        <taxon>Lysinibacter</taxon>
    </lineage>
</organism>
<keyword evidence="4" id="KW-1185">Reference proteome</keyword>
<feature type="compositionally biased region" description="Basic and acidic residues" evidence="1">
    <location>
        <begin position="461"/>
        <end position="489"/>
    </location>
</feature>
<feature type="compositionally biased region" description="Gly residues" evidence="1">
    <location>
        <begin position="444"/>
        <end position="457"/>
    </location>
</feature>
<dbReference type="RefSeq" id="WP_167149801.1">
    <property type="nucleotide sequence ID" value="NZ_JAAMOX010000001.1"/>
</dbReference>
<feature type="compositionally biased region" description="Basic and acidic residues" evidence="1">
    <location>
        <begin position="638"/>
        <end position="656"/>
    </location>
</feature>
<evidence type="ECO:0000313" key="4">
    <source>
        <dbReference type="Proteomes" id="UP000541033"/>
    </source>
</evidence>
<feature type="transmembrane region" description="Helical" evidence="2">
    <location>
        <begin position="262"/>
        <end position="283"/>
    </location>
</feature>
<feature type="transmembrane region" description="Helical" evidence="2">
    <location>
        <begin position="203"/>
        <end position="225"/>
    </location>
</feature>
<feature type="compositionally biased region" description="Polar residues" evidence="1">
    <location>
        <begin position="559"/>
        <end position="583"/>
    </location>
</feature>
<feature type="region of interest" description="Disordered" evidence="1">
    <location>
        <begin position="536"/>
        <end position="656"/>
    </location>
</feature>
<name>A0A7X5R195_9MICO</name>
<feature type="compositionally biased region" description="Acidic residues" evidence="1">
    <location>
        <begin position="590"/>
        <end position="600"/>
    </location>
</feature>
<keyword evidence="2" id="KW-0812">Transmembrane</keyword>
<comment type="caution">
    <text evidence="3">The sequence shown here is derived from an EMBL/GenBank/DDBJ whole genome shotgun (WGS) entry which is preliminary data.</text>
</comment>
<dbReference type="InterPro" id="IPR045931">
    <property type="entry name" value="DUF6350"/>
</dbReference>
<evidence type="ECO:0000313" key="3">
    <source>
        <dbReference type="EMBL" id="NIH53849.1"/>
    </source>
</evidence>
<feature type="transmembrane region" description="Helical" evidence="2">
    <location>
        <begin position="6"/>
        <end position="32"/>
    </location>
</feature>
<accession>A0A7X5R195</accession>
<gene>
    <name evidence="3" type="ORF">FHX76_001717</name>
</gene>
<dbReference type="AlphaFoldDB" id="A0A7X5R195"/>
<feature type="transmembrane region" description="Helical" evidence="2">
    <location>
        <begin position="81"/>
        <end position="103"/>
    </location>
</feature>
<dbReference type="Pfam" id="PF19877">
    <property type="entry name" value="DUF6350"/>
    <property type="match status" value="1"/>
</dbReference>
<dbReference type="Proteomes" id="UP000541033">
    <property type="component" value="Unassembled WGS sequence"/>
</dbReference>
<feature type="region of interest" description="Disordered" evidence="1">
    <location>
        <begin position="432"/>
        <end position="509"/>
    </location>
</feature>
<feature type="transmembrane region" description="Helical" evidence="2">
    <location>
        <begin position="303"/>
        <end position="322"/>
    </location>
</feature>
<keyword evidence="2" id="KW-1133">Transmembrane helix</keyword>
<sequence length="656" mass="67969">MKRIITAIVVAIEAVGVLAAGLGVTLIPLVLLWMIEYQLGFPFATVIGLSASAWLLGNKVPLNLTVDADTMQTLGAGTDSLNFVISLAPLGITLITVLAGIALGKRASASSTPVVGLTTGILVYLGGAWLIGSQLVKGFVSVEPAHYLLYPALIYGLSAIGGFVYASARDRTPRFERALERLERWRSWATGPSVRTLLTGLRLGAVVAIGVYGAAAAILALILIVGYADIVSLSQSLHVDVMGAITLTIAQAALIPNLIAWTVSWLLGPGFALGIGSTISPVATDVGPVPALPIFGVLPEGAHTWGLLGTLIPILLAFILSYRMYGTLRRNWSASVPLGALLVSALGAAGSSAIMLGGVAWLSSGAIGPARLQEVGPNGLAVGLWAALFVGAASLIGFAVAGAGQKSLALGIDLDRATTSLTGLRTLVVGQRENELAQPDVDGSGDGDGGAGAGAGADGDPCGRGHGHSDVFVDAGRDEHDAQQNRTQEETANLNGLRHAGDLGDDAEQPALPKKVSALAASLRDKFKTKETRISTVVGGESSASRNETADVYDHDQVSSRLGQEGSENQQLDDSANELSKAQVSREAEAEAEADPDMTDDYSNLHSTGEDAHETTGHTPATSADQDGLTSAEELDSDKEITLDGALDEYRWPERE</sequence>
<evidence type="ECO:0000256" key="1">
    <source>
        <dbReference type="SAM" id="MobiDB-lite"/>
    </source>
</evidence>
<dbReference type="EMBL" id="JAAMOX010000001">
    <property type="protein sequence ID" value="NIH53849.1"/>
    <property type="molecule type" value="Genomic_DNA"/>
</dbReference>
<feature type="transmembrane region" description="Helical" evidence="2">
    <location>
        <begin position="115"/>
        <end position="136"/>
    </location>
</feature>
<proteinExistence type="predicted"/>
<feature type="compositionally biased region" description="Basic and acidic residues" evidence="1">
    <location>
        <begin position="548"/>
        <end position="558"/>
    </location>
</feature>
<reference evidence="3 4" key="1">
    <citation type="submission" date="2020-02" db="EMBL/GenBank/DDBJ databases">
        <title>Sequencing the genomes of 1000 actinobacteria strains.</title>
        <authorList>
            <person name="Klenk H.-P."/>
        </authorList>
    </citation>
    <scope>NUCLEOTIDE SEQUENCE [LARGE SCALE GENOMIC DNA]</scope>
    <source>
        <strain evidence="3 4">DSM 27960</strain>
    </source>
</reference>
<protein>
    <submittedName>
        <fullName evidence="3">Uncharacterized protein</fullName>
    </submittedName>
</protein>
<feature type="transmembrane region" description="Helical" evidence="2">
    <location>
        <begin position="148"/>
        <end position="168"/>
    </location>
</feature>
<feature type="transmembrane region" description="Helical" evidence="2">
    <location>
        <begin position="237"/>
        <end position="255"/>
    </location>
</feature>
<evidence type="ECO:0000256" key="2">
    <source>
        <dbReference type="SAM" id="Phobius"/>
    </source>
</evidence>
<feature type="transmembrane region" description="Helical" evidence="2">
    <location>
        <begin position="334"/>
        <end position="362"/>
    </location>
</feature>
<feature type="compositionally biased region" description="Polar residues" evidence="1">
    <location>
        <begin position="617"/>
        <end position="629"/>
    </location>
</feature>
<feature type="transmembrane region" description="Helical" evidence="2">
    <location>
        <begin position="382"/>
        <end position="401"/>
    </location>
</feature>